<name>A0ABY5J5C9_9BACT</name>
<dbReference type="InterPro" id="IPR013005">
    <property type="entry name" value="Ribosomal_uL4-like"/>
</dbReference>
<dbReference type="Gene3D" id="3.40.1370.10">
    <property type="match status" value="1"/>
</dbReference>
<comment type="similarity">
    <text evidence="1 5">Belongs to the universal ribosomal protein uL4 family.</text>
</comment>
<dbReference type="InterPro" id="IPR023574">
    <property type="entry name" value="Ribosomal_uL4_dom_sf"/>
</dbReference>
<dbReference type="PANTHER" id="PTHR10746:SF6">
    <property type="entry name" value="LARGE RIBOSOMAL SUBUNIT PROTEIN UL4M"/>
    <property type="match status" value="1"/>
</dbReference>
<dbReference type="RefSeq" id="WP_129722323.1">
    <property type="nucleotide sequence ID" value="NZ_CP101808.1"/>
</dbReference>
<feature type="region of interest" description="Disordered" evidence="6">
    <location>
        <begin position="64"/>
        <end position="98"/>
    </location>
</feature>
<dbReference type="InterPro" id="IPR002136">
    <property type="entry name" value="Ribosomal_uL4"/>
</dbReference>
<evidence type="ECO:0000256" key="4">
    <source>
        <dbReference type="ARBA" id="ARBA00035244"/>
    </source>
</evidence>
<dbReference type="PANTHER" id="PTHR10746">
    <property type="entry name" value="50S RIBOSOMAL PROTEIN L4"/>
    <property type="match status" value="1"/>
</dbReference>
<reference evidence="7" key="1">
    <citation type="submission" date="2022-07" db="EMBL/GenBank/DDBJ databases">
        <title>Complete genome of Mycoplasma equigenitalium type strain T37.</title>
        <authorList>
            <person name="Spergser J."/>
        </authorList>
    </citation>
    <scope>NUCLEOTIDE SEQUENCE</scope>
    <source>
        <strain evidence="7">T37</strain>
    </source>
</reference>
<evidence type="ECO:0000256" key="5">
    <source>
        <dbReference type="HAMAP-Rule" id="MF_01328"/>
    </source>
</evidence>
<keyword evidence="5" id="KW-0694">RNA-binding</keyword>
<keyword evidence="5" id="KW-0699">rRNA-binding</keyword>
<evidence type="ECO:0000313" key="8">
    <source>
        <dbReference type="Proteomes" id="UP001059576"/>
    </source>
</evidence>
<dbReference type="HAMAP" id="MF_01328_B">
    <property type="entry name" value="Ribosomal_uL4_B"/>
    <property type="match status" value="1"/>
</dbReference>
<dbReference type="Proteomes" id="UP001059576">
    <property type="component" value="Chromosome"/>
</dbReference>
<dbReference type="SUPFAM" id="SSF52166">
    <property type="entry name" value="Ribosomal protein L4"/>
    <property type="match status" value="1"/>
</dbReference>
<dbReference type="GO" id="GO:0005840">
    <property type="term" value="C:ribosome"/>
    <property type="evidence" value="ECO:0007669"/>
    <property type="project" value="UniProtKB-KW"/>
</dbReference>
<evidence type="ECO:0000313" key="7">
    <source>
        <dbReference type="EMBL" id="UUD37086.1"/>
    </source>
</evidence>
<accession>A0ABY5J5C9</accession>
<feature type="region of interest" description="Disordered" evidence="6">
    <location>
        <begin position="1"/>
        <end position="27"/>
    </location>
</feature>
<keyword evidence="2 5" id="KW-0689">Ribosomal protein</keyword>
<dbReference type="NCBIfam" id="TIGR03953">
    <property type="entry name" value="rplD_bact"/>
    <property type="match status" value="1"/>
</dbReference>
<comment type="subunit">
    <text evidence="5">Part of the 50S ribosomal subunit.</text>
</comment>
<evidence type="ECO:0000256" key="3">
    <source>
        <dbReference type="ARBA" id="ARBA00023274"/>
    </source>
</evidence>
<evidence type="ECO:0000256" key="6">
    <source>
        <dbReference type="SAM" id="MobiDB-lite"/>
    </source>
</evidence>
<evidence type="ECO:0000256" key="1">
    <source>
        <dbReference type="ARBA" id="ARBA00010528"/>
    </source>
</evidence>
<protein>
    <recommendedName>
        <fullName evidence="4 5">Large ribosomal subunit protein uL4</fullName>
    </recommendedName>
</protein>
<keyword evidence="8" id="KW-1185">Reference proteome</keyword>
<organism evidence="7 8">
    <name type="scientific">Mycoplasmopsis equigenitalium</name>
    <dbReference type="NCBI Taxonomy" id="114883"/>
    <lineage>
        <taxon>Bacteria</taxon>
        <taxon>Bacillati</taxon>
        <taxon>Mycoplasmatota</taxon>
        <taxon>Mycoplasmoidales</taxon>
        <taxon>Metamycoplasmataceae</taxon>
        <taxon>Mycoplasmopsis</taxon>
    </lineage>
</organism>
<feature type="compositionally biased region" description="Low complexity" evidence="6">
    <location>
        <begin position="1"/>
        <end position="20"/>
    </location>
</feature>
<dbReference type="Pfam" id="PF00573">
    <property type="entry name" value="Ribosomal_L4"/>
    <property type="match status" value="1"/>
</dbReference>
<comment type="function">
    <text evidence="5">One of the primary rRNA binding proteins, this protein initially binds near the 5'-end of the 23S rRNA. It is important during the early stages of 50S assembly. It makes multiple contacts with different domains of the 23S rRNA in the assembled 50S subunit and ribosome.</text>
</comment>
<keyword evidence="3 5" id="KW-0687">Ribonucleoprotein</keyword>
<proteinExistence type="inferred from homology"/>
<comment type="function">
    <text evidence="5">Forms part of the polypeptide exit tunnel.</text>
</comment>
<sequence>MAETKVTKTTAVKKPAAPKTTKVKKETKPAVKALSKDLPASLFGSEKIYKQAIFDVVISDRASKRQGTHKVKNRGEVSGTGKKPWQQKGTGRARTGSLKTPVFVGGGRAFGPTPDRNYKLKVNKKVRKNALISALTLLAQGDKVLVSEIKMDKISTKELVAQLTKHKANNLKTLIVTNETNVFLSARNLPRTITTKVTSISVEDLLWADKLIISKQDIAYLEGLVK</sequence>
<evidence type="ECO:0000256" key="2">
    <source>
        <dbReference type="ARBA" id="ARBA00022980"/>
    </source>
</evidence>
<dbReference type="EMBL" id="CP101808">
    <property type="protein sequence ID" value="UUD37086.1"/>
    <property type="molecule type" value="Genomic_DNA"/>
</dbReference>
<gene>
    <name evidence="5 7" type="primary">rplD</name>
    <name evidence="7" type="ORF">NPA09_00710</name>
</gene>